<gene>
    <name evidence="1" type="ORF">GM418_30075</name>
</gene>
<sequence>MPKQTSRAGVKLMTSTAKKINAESNGQNKTSMAVVKKDEKAVVETPSLEKRIQKVEDLSMLIERWRKLSETRRNLQTFSLGADGLGATMFLRDASGKEFKTSNTPVVSAVIEEIKSTLDSKIKEVEEQIKF</sequence>
<accession>A0A6I6K4Y7</accession>
<proteinExistence type="predicted"/>
<dbReference type="Proteomes" id="UP000428260">
    <property type="component" value="Chromosome"/>
</dbReference>
<dbReference type="RefSeq" id="WP_158871933.1">
    <property type="nucleotide sequence ID" value="NZ_CP046401.1"/>
</dbReference>
<evidence type="ECO:0000313" key="1">
    <source>
        <dbReference type="EMBL" id="QGY47757.1"/>
    </source>
</evidence>
<evidence type="ECO:0000313" key="2">
    <source>
        <dbReference type="Proteomes" id="UP000428260"/>
    </source>
</evidence>
<organism evidence="1 2">
    <name type="scientific">Maribellus comscasis</name>
    <dbReference type="NCBI Taxonomy" id="2681766"/>
    <lineage>
        <taxon>Bacteria</taxon>
        <taxon>Pseudomonadati</taxon>
        <taxon>Bacteroidota</taxon>
        <taxon>Bacteroidia</taxon>
        <taxon>Marinilabiliales</taxon>
        <taxon>Prolixibacteraceae</taxon>
        <taxon>Maribellus</taxon>
    </lineage>
</organism>
<reference evidence="1 2" key="1">
    <citation type="submission" date="2019-11" db="EMBL/GenBank/DDBJ databases">
        <authorList>
            <person name="Zheng R.K."/>
            <person name="Sun C.M."/>
        </authorList>
    </citation>
    <scope>NUCLEOTIDE SEQUENCE [LARGE SCALE GENOMIC DNA]</scope>
    <source>
        <strain evidence="1 2">WC007</strain>
    </source>
</reference>
<dbReference type="EMBL" id="CP046401">
    <property type="protein sequence ID" value="QGY47757.1"/>
    <property type="molecule type" value="Genomic_DNA"/>
</dbReference>
<keyword evidence="2" id="KW-1185">Reference proteome</keyword>
<dbReference type="AlphaFoldDB" id="A0A6I6K4Y7"/>
<dbReference type="KEGG" id="mcos:GM418_30075"/>
<protein>
    <submittedName>
        <fullName evidence="1">Uncharacterized protein</fullName>
    </submittedName>
</protein>
<name>A0A6I6K4Y7_9BACT</name>